<proteinExistence type="predicted"/>
<evidence type="ECO:0000256" key="2">
    <source>
        <dbReference type="ARBA" id="ARBA00022448"/>
    </source>
</evidence>
<dbReference type="PANTHER" id="PTHR23511:SF34">
    <property type="entry name" value="SYNAPTIC VESICLE GLYCOPROTEIN 2"/>
    <property type="match status" value="1"/>
</dbReference>
<dbReference type="KEGG" id="cbr:CBG_25073"/>
<reference evidence="9 10" key="1">
    <citation type="journal article" date="2003" name="PLoS Biol.">
        <title>The genome sequence of Caenorhabditis briggsae: a platform for comparative genomics.</title>
        <authorList>
            <person name="Stein L.D."/>
            <person name="Bao Z."/>
            <person name="Blasiar D."/>
            <person name="Blumenthal T."/>
            <person name="Brent M.R."/>
            <person name="Chen N."/>
            <person name="Chinwalla A."/>
            <person name="Clarke L."/>
            <person name="Clee C."/>
            <person name="Coghlan A."/>
            <person name="Coulson A."/>
            <person name="D'Eustachio P."/>
            <person name="Fitch D.H."/>
            <person name="Fulton L.A."/>
            <person name="Fulton R.E."/>
            <person name="Griffiths-Jones S."/>
            <person name="Harris T.W."/>
            <person name="Hillier L.W."/>
            <person name="Kamath R."/>
            <person name="Kuwabara P.E."/>
            <person name="Mardis E.R."/>
            <person name="Marra M.A."/>
            <person name="Miner T.L."/>
            <person name="Minx P."/>
            <person name="Mullikin J.C."/>
            <person name="Plumb R.W."/>
            <person name="Rogers J."/>
            <person name="Schein J.E."/>
            <person name="Sohrmann M."/>
            <person name="Spieth J."/>
            <person name="Stajich J.E."/>
            <person name="Wei C."/>
            <person name="Willey D."/>
            <person name="Wilson R.K."/>
            <person name="Durbin R."/>
            <person name="Waterston R.H."/>
        </authorList>
    </citation>
    <scope>NUCLEOTIDE SEQUENCE [LARGE SCALE GENOMIC DNA]</scope>
    <source>
        <strain evidence="9 10">AF16</strain>
    </source>
</reference>
<dbReference type="SUPFAM" id="SSF103473">
    <property type="entry name" value="MFS general substrate transporter"/>
    <property type="match status" value="1"/>
</dbReference>
<dbReference type="STRING" id="6238.H8WHC3"/>
<feature type="transmembrane region" description="Helical" evidence="6">
    <location>
        <begin position="113"/>
        <end position="133"/>
    </location>
</feature>
<keyword evidence="7" id="KW-0732">Signal</keyword>
<organism evidence="9 10">
    <name type="scientific">Caenorhabditis briggsae</name>
    <dbReference type="NCBI Taxonomy" id="6238"/>
    <lineage>
        <taxon>Eukaryota</taxon>
        <taxon>Metazoa</taxon>
        <taxon>Ecdysozoa</taxon>
        <taxon>Nematoda</taxon>
        <taxon>Chromadorea</taxon>
        <taxon>Rhabditida</taxon>
        <taxon>Rhabditina</taxon>
        <taxon>Rhabditomorpha</taxon>
        <taxon>Rhabditoidea</taxon>
        <taxon>Rhabditidae</taxon>
        <taxon>Peloderinae</taxon>
        <taxon>Caenorhabditis</taxon>
    </lineage>
</organism>
<dbReference type="AlphaFoldDB" id="H8WHC3"/>
<dbReference type="InterPro" id="IPR011701">
    <property type="entry name" value="MFS"/>
</dbReference>
<accession>H8WHC3</accession>
<dbReference type="GeneID" id="8590698"/>
<evidence type="ECO:0000256" key="3">
    <source>
        <dbReference type="ARBA" id="ARBA00022692"/>
    </source>
</evidence>
<dbReference type="Gene3D" id="1.20.1250.20">
    <property type="entry name" value="MFS general substrate transporter like domains"/>
    <property type="match status" value="1"/>
</dbReference>
<feature type="chain" id="PRO_5003617281" evidence="7">
    <location>
        <begin position="29"/>
        <end position="211"/>
    </location>
</feature>
<evidence type="ECO:0000313" key="9">
    <source>
        <dbReference type="EMBL" id="CCG58686.1"/>
    </source>
</evidence>
<dbReference type="Proteomes" id="UP000008549">
    <property type="component" value="Unassembled WGS sequence"/>
</dbReference>
<dbReference type="Pfam" id="PF07690">
    <property type="entry name" value="MFS_1"/>
    <property type="match status" value="1"/>
</dbReference>
<dbReference type="OMA" id="PNWASSF"/>
<dbReference type="PROSITE" id="PS50850">
    <property type="entry name" value="MFS"/>
    <property type="match status" value="1"/>
</dbReference>
<feature type="transmembrane region" description="Helical" evidence="6">
    <location>
        <begin position="142"/>
        <end position="160"/>
    </location>
</feature>
<feature type="domain" description="Major facilitator superfamily (MFS) profile" evidence="8">
    <location>
        <begin position="60"/>
        <end position="211"/>
    </location>
</feature>
<sequence length="211" mass="24329">MVLYQMTLFFSVQMLFAIFLEYMPKTYCTDDDYCYKMKNKCLTDFIREDDSQICPYNSTDFVCVFFNLFLNFSKLCSRANFLFQKQCVLDAKRVDFRSAQFDYQQDCTGLKHFSSSTATFIGTLLGNLVLIYLSDTIGRRPVFIFSIALGVPALILSAAINGVMNFYIFRFIVGFAVAGTLTVGWTYSSEMITPSRRFRLRTFPNWASSFT</sequence>
<name>H8WHC3_CAEBR</name>
<reference evidence="9 10" key="2">
    <citation type="journal article" date="2011" name="PLoS Genet.">
        <title>Caenorhabditis briggsae recombinant inbred line genotypes reveal inter-strain incompatibility and the evolution of recombination.</title>
        <authorList>
            <person name="Ross J.A."/>
            <person name="Koboldt D.C."/>
            <person name="Staisch J.E."/>
            <person name="Chamberlin H.M."/>
            <person name="Gupta B.P."/>
            <person name="Miller R.D."/>
            <person name="Baird S.E."/>
            <person name="Haag E.S."/>
        </authorList>
    </citation>
    <scope>NUCLEOTIDE SEQUENCE [LARGE SCALE GENOMIC DNA]</scope>
    <source>
        <strain evidence="9 10">AF16</strain>
    </source>
</reference>
<dbReference type="EMBL" id="HE601502">
    <property type="protein sequence ID" value="CCG58686.1"/>
    <property type="molecule type" value="Genomic_DNA"/>
</dbReference>
<evidence type="ECO:0000256" key="5">
    <source>
        <dbReference type="ARBA" id="ARBA00023136"/>
    </source>
</evidence>
<evidence type="ECO:0000256" key="4">
    <source>
        <dbReference type="ARBA" id="ARBA00022989"/>
    </source>
</evidence>
<evidence type="ECO:0000259" key="8">
    <source>
        <dbReference type="PROSITE" id="PS50850"/>
    </source>
</evidence>
<evidence type="ECO:0000256" key="6">
    <source>
        <dbReference type="SAM" id="Phobius"/>
    </source>
</evidence>
<evidence type="ECO:0000313" key="10">
    <source>
        <dbReference type="Proteomes" id="UP000008549"/>
    </source>
</evidence>
<dbReference type="RefSeq" id="XP_045100929.1">
    <property type="nucleotide sequence ID" value="XM_045241117.1"/>
</dbReference>
<dbReference type="WormBase" id="CBG25073">
    <property type="protein sequence ID" value="CBP47456"/>
    <property type="gene ID" value="WBGene00043024"/>
</dbReference>
<gene>
    <name evidence="9 11" type="ORF">CBG25073</name>
    <name evidence="9" type="ORF">CBG_25073</name>
</gene>
<keyword evidence="10" id="KW-1185">Reference proteome</keyword>
<protein>
    <submittedName>
        <fullName evidence="9">Protein CBG25073</fullName>
    </submittedName>
</protein>
<dbReference type="GO" id="GO:0022857">
    <property type="term" value="F:transmembrane transporter activity"/>
    <property type="evidence" value="ECO:0007669"/>
    <property type="project" value="InterPro"/>
</dbReference>
<dbReference type="PANTHER" id="PTHR23511">
    <property type="entry name" value="SYNAPTIC VESICLE GLYCOPROTEIN 2"/>
    <property type="match status" value="1"/>
</dbReference>
<dbReference type="CTD" id="8590698"/>
<keyword evidence="4 6" id="KW-1133">Transmembrane helix</keyword>
<keyword evidence="3 6" id="KW-0812">Transmembrane</keyword>
<keyword evidence="5 6" id="KW-0472">Membrane</keyword>
<dbReference type="eggNOG" id="KOG0255">
    <property type="taxonomic scope" value="Eukaryota"/>
</dbReference>
<dbReference type="InterPro" id="IPR020846">
    <property type="entry name" value="MFS_dom"/>
</dbReference>
<dbReference type="GO" id="GO:0016020">
    <property type="term" value="C:membrane"/>
    <property type="evidence" value="ECO:0007669"/>
    <property type="project" value="UniProtKB-SubCell"/>
</dbReference>
<comment type="subcellular location">
    <subcellularLocation>
        <location evidence="1">Membrane</location>
        <topology evidence="1">Multi-pass membrane protein</topology>
    </subcellularLocation>
</comment>
<dbReference type="InterPro" id="IPR036259">
    <property type="entry name" value="MFS_trans_sf"/>
</dbReference>
<evidence type="ECO:0000256" key="7">
    <source>
        <dbReference type="SAM" id="SignalP"/>
    </source>
</evidence>
<keyword evidence="2" id="KW-0813">Transport</keyword>
<feature type="signal peptide" evidence="7">
    <location>
        <begin position="1"/>
        <end position="28"/>
    </location>
</feature>
<evidence type="ECO:0000256" key="1">
    <source>
        <dbReference type="ARBA" id="ARBA00004141"/>
    </source>
</evidence>
<evidence type="ECO:0000313" key="11">
    <source>
        <dbReference type="WormBase" id="CBG25073"/>
    </source>
</evidence>
<feature type="transmembrane region" description="Helical" evidence="6">
    <location>
        <begin position="166"/>
        <end position="187"/>
    </location>
</feature>